<gene>
    <name evidence="4" type="primary">rps16</name>
</gene>
<dbReference type="SUPFAM" id="SSF54565">
    <property type="entry name" value="Ribosomal protein S16"/>
    <property type="match status" value="1"/>
</dbReference>
<accession>A0A5J6DUJ9</accession>
<name>A0A5J6DUJ9_9STRA</name>
<dbReference type="InterPro" id="IPR000307">
    <property type="entry name" value="Ribosomal_bS16"/>
</dbReference>
<dbReference type="Pfam" id="PF00886">
    <property type="entry name" value="Ribosomal_S16"/>
    <property type="match status" value="1"/>
</dbReference>
<dbReference type="GO" id="GO:0003735">
    <property type="term" value="F:structural constituent of ribosome"/>
    <property type="evidence" value="ECO:0007669"/>
    <property type="project" value="InterPro"/>
</dbReference>
<geneLocation type="plastid" evidence="4"/>
<organism evidence="4">
    <name type="scientific">Nitzschia sp.</name>
    <name type="common">in: diatoms</name>
    <dbReference type="NCBI Taxonomy" id="1884248"/>
    <lineage>
        <taxon>Eukaryota</taxon>
        <taxon>Sar</taxon>
        <taxon>Stramenopiles</taxon>
        <taxon>Ochrophyta</taxon>
        <taxon>Bacillariophyta</taxon>
        <taxon>Bacillariophyceae</taxon>
        <taxon>Bacillariophycidae</taxon>
        <taxon>Bacillariales</taxon>
        <taxon>Bacillariaceae</taxon>
        <taxon>Nitzschia</taxon>
    </lineage>
</organism>
<dbReference type="InterPro" id="IPR023803">
    <property type="entry name" value="Ribosomal_bS16_dom_sf"/>
</dbReference>
<evidence type="ECO:0000256" key="1">
    <source>
        <dbReference type="ARBA" id="ARBA00006668"/>
    </source>
</evidence>
<dbReference type="PANTHER" id="PTHR12919">
    <property type="entry name" value="30S RIBOSOMAL PROTEIN S16"/>
    <property type="match status" value="1"/>
</dbReference>
<dbReference type="GO" id="GO:0005737">
    <property type="term" value="C:cytoplasm"/>
    <property type="evidence" value="ECO:0007669"/>
    <property type="project" value="UniProtKB-ARBA"/>
</dbReference>
<dbReference type="EMBL" id="MG273660">
    <property type="protein sequence ID" value="QES95308.1"/>
    <property type="molecule type" value="Genomic_DNA"/>
</dbReference>
<proteinExistence type="inferred from homology"/>
<evidence type="ECO:0000256" key="2">
    <source>
        <dbReference type="ARBA" id="ARBA00022980"/>
    </source>
</evidence>
<evidence type="ECO:0000256" key="3">
    <source>
        <dbReference type="ARBA" id="ARBA00023274"/>
    </source>
</evidence>
<dbReference type="AlphaFoldDB" id="A0A5J6DUJ9"/>
<dbReference type="NCBIfam" id="TIGR00002">
    <property type="entry name" value="S16"/>
    <property type="match status" value="1"/>
</dbReference>
<reference evidence="4" key="1">
    <citation type="journal article" date="2019" name="Am. J. Bot.">
        <title>A single loss of photosynthesis in the diatom order Bacillariales (Bacillariophyta).</title>
        <authorList>
            <person name="Onyshchenko A."/>
            <person name="Ruck E.C."/>
            <person name="Nakov T."/>
            <person name="Alverson A.J."/>
        </authorList>
    </citation>
    <scope>NUCLEOTIDE SEQUENCE</scope>
    <source>
        <strain evidence="4">Nitz4</strain>
    </source>
</reference>
<protein>
    <submittedName>
        <fullName evidence="4">Ribosomal protein S16</fullName>
    </submittedName>
</protein>
<comment type="similarity">
    <text evidence="1">Belongs to the bacterial ribosomal protein bS16 family.</text>
</comment>
<keyword evidence="4" id="KW-0934">Plastid</keyword>
<dbReference type="GO" id="GO:0015935">
    <property type="term" value="C:small ribosomal subunit"/>
    <property type="evidence" value="ECO:0007669"/>
    <property type="project" value="TreeGrafter"/>
</dbReference>
<sequence>MLRLRLKKIGKKLQPIYQLVIADSKTKRNGKDIEKVGYYNPLKKIFKINETSIKQWVIKGAKPTKTVNNLLKKYKLFLNS</sequence>
<evidence type="ECO:0000313" key="4">
    <source>
        <dbReference type="EMBL" id="QES95308.1"/>
    </source>
</evidence>
<keyword evidence="2 4" id="KW-0689">Ribosomal protein</keyword>
<dbReference type="Gene3D" id="3.30.1320.10">
    <property type="match status" value="1"/>
</dbReference>
<dbReference type="PANTHER" id="PTHR12919:SF20">
    <property type="entry name" value="SMALL RIBOSOMAL SUBUNIT PROTEIN BS16M"/>
    <property type="match status" value="1"/>
</dbReference>
<keyword evidence="3" id="KW-0687">Ribonucleoprotein</keyword>
<dbReference type="HAMAP" id="MF_00385">
    <property type="entry name" value="Ribosomal_bS16"/>
    <property type="match status" value="1"/>
</dbReference>
<dbReference type="GO" id="GO:0006412">
    <property type="term" value="P:translation"/>
    <property type="evidence" value="ECO:0007669"/>
    <property type="project" value="InterPro"/>
</dbReference>